<accession>A0A6N7LSI3</accession>
<organism evidence="2 3">
    <name type="scientific">Alcanivorax sediminis</name>
    <dbReference type="NCBI Taxonomy" id="2663008"/>
    <lineage>
        <taxon>Bacteria</taxon>
        <taxon>Pseudomonadati</taxon>
        <taxon>Pseudomonadota</taxon>
        <taxon>Gammaproteobacteria</taxon>
        <taxon>Oceanospirillales</taxon>
        <taxon>Alcanivoracaceae</taxon>
        <taxon>Alcanivorax</taxon>
    </lineage>
</organism>
<feature type="chain" id="PRO_5026877500" description="Outer membrane protein beta-barrel domain-containing protein" evidence="1">
    <location>
        <begin position="23"/>
        <end position="319"/>
    </location>
</feature>
<comment type="caution">
    <text evidence="2">The sequence shown here is derived from an EMBL/GenBank/DDBJ whole genome shotgun (WGS) entry which is preliminary data.</text>
</comment>
<dbReference type="Pfam" id="PF05150">
    <property type="entry name" value="Legionella_OMP"/>
    <property type="match status" value="1"/>
</dbReference>
<dbReference type="RefSeq" id="WP_153498869.1">
    <property type="nucleotide sequence ID" value="NZ_WIRE01000001.1"/>
</dbReference>
<dbReference type="SUPFAM" id="SSF56935">
    <property type="entry name" value="Porins"/>
    <property type="match status" value="1"/>
</dbReference>
<sequence length="319" mass="34193">MKNMKKTLLVAAISAATSQAMAGLYVDLQANQSDLNRSGLDWYAPHGTDNTDDVGAGDYEYVEPSAETGLSLGLGMDLGSNWTGTIRYSAIDFSEKDSVTTNDELVASRVHSDWNDVAENDWDQGTSKYELDQTTIELELAYNFDFGGDKGALAPLFGIRSTSIEQSMATYYDDTANTSGTNVTESVDHDLMGLYAGVEGQWKFNKLVGIEGRVDLGIMQADASRTNLETINDGGDIAVNTGDDFAETATMTNAKLGVVFAALESDSLNLDVGLGLQYSSIDGLSDFIHFPDDVVNGSLSRSQQSLGTSGYYLNVGASF</sequence>
<name>A0A6N7LSI3_9GAMM</name>
<keyword evidence="3" id="KW-1185">Reference proteome</keyword>
<feature type="signal peptide" evidence="1">
    <location>
        <begin position="1"/>
        <end position="22"/>
    </location>
</feature>
<dbReference type="AlphaFoldDB" id="A0A6N7LSI3"/>
<reference evidence="2 3" key="1">
    <citation type="submission" date="2019-10" db="EMBL/GenBank/DDBJ databases">
        <title>Alcanivorax sp.PA15-N-34 draft genome sequence.</title>
        <authorList>
            <person name="Liao X."/>
            <person name="Shao Z."/>
        </authorList>
    </citation>
    <scope>NUCLEOTIDE SEQUENCE [LARGE SCALE GENOMIC DNA]</scope>
    <source>
        <strain evidence="2 3">PA15-N-34</strain>
    </source>
</reference>
<evidence type="ECO:0000313" key="2">
    <source>
        <dbReference type="EMBL" id="MQX52124.1"/>
    </source>
</evidence>
<evidence type="ECO:0008006" key="4">
    <source>
        <dbReference type="Google" id="ProtNLM"/>
    </source>
</evidence>
<gene>
    <name evidence="2" type="ORF">GFN93_02620</name>
</gene>
<dbReference type="Proteomes" id="UP000469421">
    <property type="component" value="Unassembled WGS sequence"/>
</dbReference>
<dbReference type="InterPro" id="IPR007825">
    <property type="entry name" value="Major_OMP_Legionella"/>
</dbReference>
<dbReference type="EMBL" id="WIRE01000001">
    <property type="protein sequence ID" value="MQX52124.1"/>
    <property type="molecule type" value="Genomic_DNA"/>
</dbReference>
<evidence type="ECO:0000313" key="3">
    <source>
        <dbReference type="Proteomes" id="UP000469421"/>
    </source>
</evidence>
<evidence type="ECO:0000256" key="1">
    <source>
        <dbReference type="SAM" id="SignalP"/>
    </source>
</evidence>
<protein>
    <recommendedName>
        <fullName evidence="4">Outer membrane protein beta-barrel domain-containing protein</fullName>
    </recommendedName>
</protein>
<keyword evidence="1" id="KW-0732">Signal</keyword>
<proteinExistence type="predicted"/>